<evidence type="ECO:0000313" key="2">
    <source>
        <dbReference type="Proteomes" id="UP001211065"/>
    </source>
</evidence>
<accession>A0AAD5XV97</accession>
<dbReference type="AlphaFoldDB" id="A0AAD5XV97"/>
<protein>
    <submittedName>
        <fullName evidence="1">Uncharacterized protein</fullName>
    </submittedName>
</protein>
<name>A0AAD5XV97_9FUNG</name>
<proteinExistence type="predicted"/>
<evidence type="ECO:0000313" key="1">
    <source>
        <dbReference type="EMBL" id="KAJ3205033.1"/>
    </source>
</evidence>
<dbReference type="Proteomes" id="UP001211065">
    <property type="component" value="Unassembled WGS sequence"/>
</dbReference>
<organism evidence="1 2">
    <name type="scientific">Clydaea vesicula</name>
    <dbReference type="NCBI Taxonomy" id="447962"/>
    <lineage>
        <taxon>Eukaryota</taxon>
        <taxon>Fungi</taxon>
        <taxon>Fungi incertae sedis</taxon>
        <taxon>Chytridiomycota</taxon>
        <taxon>Chytridiomycota incertae sedis</taxon>
        <taxon>Chytridiomycetes</taxon>
        <taxon>Lobulomycetales</taxon>
        <taxon>Lobulomycetaceae</taxon>
        <taxon>Clydaea</taxon>
    </lineage>
</organism>
<dbReference type="EMBL" id="JADGJW010001241">
    <property type="protein sequence ID" value="KAJ3205033.1"/>
    <property type="molecule type" value="Genomic_DNA"/>
</dbReference>
<keyword evidence="2" id="KW-1185">Reference proteome</keyword>
<reference evidence="1" key="1">
    <citation type="submission" date="2020-05" db="EMBL/GenBank/DDBJ databases">
        <title>Phylogenomic resolution of chytrid fungi.</title>
        <authorList>
            <person name="Stajich J.E."/>
            <person name="Amses K."/>
            <person name="Simmons R."/>
            <person name="Seto K."/>
            <person name="Myers J."/>
            <person name="Bonds A."/>
            <person name="Quandt C.A."/>
            <person name="Barry K."/>
            <person name="Liu P."/>
            <person name="Grigoriev I."/>
            <person name="Longcore J.E."/>
            <person name="James T.Y."/>
        </authorList>
    </citation>
    <scope>NUCLEOTIDE SEQUENCE</scope>
    <source>
        <strain evidence="1">JEL0476</strain>
    </source>
</reference>
<comment type="caution">
    <text evidence="1">The sequence shown here is derived from an EMBL/GenBank/DDBJ whole genome shotgun (WGS) entry which is preliminary data.</text>
</comment>
<sequence length="123" mass="14359">MRFNGVIRTDGVSVCGIITKPSDKKYGSKIVKKNHTEELHEYKVFIDPNKRDLLYCLGNNGENLRYTQMQRRSEIQTKVNEKLRHEIEVKHKLRGSKSLQRSASLPSHKTFRRICSLSQELFP</sequence>
<gene>
    <name evidence="1" type="ORF">HK099_000948</name>
</gene>